<dbReference type="Proteomes" id="UP001209083">
    <property type="component" value="Chromosome"/>
</dbReference>
<keyword evidence="2" id="KW-1185">Reference proteome</keyword>
<accession>A0ABY8QZ03</accession>
<proteinExistence type="predicted"/>
<evidence type="ECO:0000313" key="1">
    <source>
        <dbReference type="EMBL" id="WGW13494.1"/>
    </source>
</evidence>
<protein>
    <submittedName>
        <fullName evidence="1">Uncharacterized protein</fullName>
    </submittedName>
</protein>
<organism evidence="1 2">
    <name type="scientific">Saxibacter everestensis</name>
    <dbReference type="NCBI Taxonomy" id="2909229"/>
    <lineage>
        <taxon>Bacteria</taxon>
        <taxon>Bacillati</taxon>
        <taxon>Actinomycetota</taxon>
        <taxon>Actinomycetes</taxon>
        <taxon>Micrococcales</taxon>
        <taxon>Brevibacteriaceae</taxon>
        <taxon>Saxibacter</taxon>
    </lineage>
</organism>
<sequence>MAETTEYVWSFAESQGASDQAKQLLARQHGETPEYGAHMVAGFPAQADAEAWIGENWRPLAANGVLAVELRHRGQRLYTLTLEGTRQAEA</sequence>
<name>A0ABY8QZ03_9MICO</name>
<evidence type="ECO:0000313" key="2">
    <source>
        <dbReference type="Proteomes" id="UP001209083"/>
    </source>
</evidence>
<dbReference type="EMBL" id="CP090958">
    <property type="protein sequence ID" value="WGW13494.1"/>
    <property type="molecule type" value="Genomic_DNA"/>
</dbReference>
<reference evidence="1 2" key="1">
    <citation type="submission" date="2023-05" db="EMBL/GenBank/DDBJ databases">
        <title>Lithophilousrod everest ZFBP1038 complete genpme.</title>
        <authorList>
            <person name="Tian M."/>
        </authorList>
    </citation>
    <scope>NUCLEOTIDE SEQUENCE [LARGE SCALE GENOMIC DNA]</scope>
    <source>
        <strain evidence="1 2">ZFBP1038</strain>
    </source>
</reference>
<gene>
    <name evidence="1" type="ORF">LWF01_06985</name>
</gene>
<dbReference type="RefSeq" id="WP_349640316.1">
    <property type="nucleotide sequence ID" value="NZ_CP090958.1"/>
</dbReference>